<name>A0ABP5F4P9_9ACTN</name>
<evidence type="ECO:0000313" key="3">
    <source>
        <dbReference type="Proteomes" id="UP001500751"/>
    </source>
</evidence>
<dbReference type="RefSeq" id="WP_344663896.1">
    <property type="nucleotide sequence ID" value="NZ_BAAAQN010000002.1"/>
</dbReference>
<evidence type="ECO:0000256" key="1">
    <source>
        <dbReference type="SAM" id="Phobius"/>
    </source>
</evidence>
<keyword evidence="1" id="KW-1133">Transmembrane helix</keyword>
<keyword evidence="1" id="KW-0472">Membrane</keyword>
<proteinExistence type="predicted"/>
<comment type="caution">
    <text evidence="2">The sequence shown here is derived from an EMBL/GenBank/DDBJ whole genome shotgun (WGS) entry which is preliminary data.</text>
</comment>
<feature type="transmembrane region" description="Helical" evidence="1">
    <location>
        <begin position="44"/>
        <end position="64"/>
    </location>
</feature>
<evidence type="ECO:0000313" key="2">
    <source>
        <dbReference type="EMBL" id="GAA2013878.1"/>
    </source>
</evidence>
<sequence length="213" mass="22682">MSGAERYRERRSALSAPLVALGGVLPALLVAAAVALGIVAAPAWFVLVPVVPLAPPFLIYISLLMRNRRTGIVLDDAGLTVGALGAARGVYQIPWTAVAAARIETGPRLVDAMMRARRVFSPTRYWGVPRGMAAFSIPAGVLVPPFARAVLIVELAETAAVAGEPPPPRRYFGNYLNVDSFSRGHTTEISALWLVPTRHPDRLAAALAHQGFS</sequence>
<feature type="transmembrane region" description="Helical" evidence="1">
    <location>
        <begin position="12"/>
        <end position="38"/>
    </location>
</feature>
<gene>
    <name evidence="2" type="ORF">GCM10009839_05960</name>
</gene>
<dbReference type="Proteomes" id="UP001500751">
    <property type="component" value="Unassembled WGS sequence"/>
</dbReference>
<keyword evidence="1" id="KW-0812">Transmembrane</keyword>
<reference evidence="3" key="1">
    <citation type="journal article" date="2019" name="Int. J. Syst. Evol. Microbiol.">
        <title>The Global Catalogue of Microorganisms (GCM) 10K type strain sequencing project: providing services to taxonomists for standard genome sequencing and annotation.</title>
        <authorList>
            <consortium name="The Broad Institute Genomics Platform"/>
            <consortium name="The Broad Institute Genome Sequencing Center for Infectious Disease"/>
            <person name="Wu L."/>
            <person name="Ma J."/>
        </authorList>
    </citation>
    <scope>NUCLEOTIDE SEQUENCE [LARGE SCALE GENOMIC DNA]</scope>
    <source>
        <strain evidence="3">JCM 16014</strain>
    </source>
</reference>
<dbReference type="EMBL" id="BAAAQN010000002">
    <property type="protein sequence ID" value="GAA2013878.1"/>
    <property type="molecule type" value="Genomic_DNA"/>
</dbReference>
<accession>A0ABP5F4P9</accession>
<organism evidence="2 3">
    <name type="scientific">Catenulispora yoronensis</name>
    <dbReference type="NCBI Taxonomy" id="450799"/>
    <lineage>
        <taxon>Bacteria</taxon>
        <taxon>Bacillati</taxon>
        <taxon>Actinomycetota</taxon>
        <taxon>Actinomycetes</taxon>
        <taxon>Catenulisporales</taxon>
        <taxon>Catenulisporaceae</taxon>
        <taxon>Catenulispora</taxon>
    </lineage>
</organism>
<keyword evidence="3" id="KW-1185">Reference proteome</keyword>
<protein>
    <submittedName>
        <fullName evidence="2">Uncharacterized protein</fullName>
    </submittedName>
</protein>